<keyword evidence="4" id="KW-0997">Cell inner membrane</keyword>
<evidence type="ECO:0000256" key="13">
    <source>
        <dbReference type="ARBA" id="ARBA00023268"/>
    </source>
</evidence>
<keyword evidence="6 18" id="KW-0645">Protease</keyword>
<dbReference type="Proteomes" id="UP000198305">
    <property type="component" value="Unassembled WGS sequence"/>
</dbReference>
<feature type="transmembrane region" description="Helical" evidence="19">
    <location>
        <begin position="225"/>
        <end position="258"/>
    </location>
</feature>
<organism evidence="22 23">
    <name type="scientific">Methylobacillus rhizosphaerae</name>
    <dbReference type="NCBI Taxonomy" id="551994"/>
    <lineage>
        <taxon>Bacteria</taxon>
        <taxon>Pseudomonadati</taxon>
        <taxon>Pseudomonadota</taxon>
        <taxon>Betaproteobacteria</taxon>
        <taxon>Nitrosomonadales</taxon>
        <taxon>Methylophilaceae</taxon>
        <taxon>Methylobacillus</taxon>
    </lineage>
</organism>
<keyword evidence="8" id="KW-0949">S-adenosyl-L-methionine</keyword>
<feature type="transmembrane region" description="Helical" evidence="19">
    <location>
        <begin position="264"/>
        <end position="281"/>
    </location>
</feature>
<dbReference type="GO" id="GO:0005886">
    <property type="term" value="C:plasma membrane"/>
    <property type="evidence" value="ECO:0007669"/>
    <property type="project" value="UniProtKB-SubCell"/>
</dbReference>
<sequence length="285" mass="31170">MPDSVSIFLTSLQDTPTFLIVLSVLLGVVVGSFLNVVIHRLPRMMQLSWQQEHLAAMNQPAQEYPRYNLAHPRSHCPRCKHTLSTLENIPLLSYLALGGKCRTCKASISLRYPVVEILSGLLAGMVSVHFGYSALTVAAWILVFALLALTFIDLDTFLLPDSITLPLLWLGLLLSLSGHGFTDISSAVLGATLGYLSLWSVYWLFKLATGKEGMGYGDFKLLAALGAWFGWQLLPAIILISAAIGSIIGLTLLMFANYDRETPIPFGPYLALAGLIVMFFGKHLS</sequence>
<dbReference type="GO" id="GO:0004190">
    <property type="term" value="F:aspartic-type endopeptidase activity"/>
    <property type="evidence" value="ECO:0007669"/>
    <property type="project" value="UniProtKB-EC"/>
</dbReference>
<evidence type="ECO:0000256" key="10">
    <source>
        <dbReference type="ARBA" id="ARBA00022801"/>
    </source>
</evidence>
<evidence type="ECO:0000256" key="1">
    <source>
        <dbReference type="ARBA" id="ARBA00004429"/>
    </source>
</evidence>
<proteinExistence type="inferred from homology"/>
<comment type="function">
    <text evidence="18">Plays an essential role in type IV pili and type II pseudopili formation by proteolytically removing the leader sequence from substrate proteins and subsequently monomethylating the alpha-amino group of the newly exposed N-terminal phenylalanine.</text>
</comment>
<keyword evidence="9 18" id="KW-0812">Transmembrane</keyword>
<dbReference type="PRINTS" id="PR00864">
    <property type="entry name" value="PREPILNPTASE"/>
</dbReference>
<keyword evidence="11 19" id="KW-1133">Transmembrane helix</keyword>
<keyword evidence="10 18" id="KW-0378">Hydrolase</keyword>
<evidence type="ECO:0000256" key="8">
    <source>
        <dbReference type="ARBA" id="ARBA00022691"/>
    </source>
</evidence>
<protein>
    <recommendedName>
        <fullName evidence="16 18">Prepilin leader peptidase/N-methyltransferase</fullName>
        <ecNumber evidence="18">2.1.1.-</ecNumber>
        <ecNumber evidence="15 18">3.4.23.43</ecNumber>
    </recommendedName>
</protein>
<dbReference type="FunFam" id="1.20.120.1220:FF:000001">
    <property type="entry name" value="Type 4 prepilin-like proteins leader peptide-processing enzyme"/>
    <property type="match status" value="1"/>
</dbReference>
<evidence type="ECO:0000256" key="19">
    <source>
        <dbReference type="SAM" id="Phobius"/>
    </source>
</evidence>
<dbReference type="AlphaFoldDB" id="A0A238XZX6"/>
<evidence type="ECO:0000256" key="2">
    <source>
        <dbReference type="ARBA" id="ARBA00005801"/>
    </source>
</evidence>
<evidence type="ECO:0000256" key="17">
    <source>
        <dbReference type="RuleBase" id="RU003793"/>
    </source>
</evidence>
<keyword evidence="12 19" id="KW-0472">Membrane</keyword>
<evidence type="ECO:0000256" key="14">
    <source>
        <dbReference type="ARBA" id="ARBA00050401"/>
    </source>
</evidence>
<dbReference type="PANTHER" id="PTHR30487">
    <property type="entry name" value="TYPE 4 PREPILIN-LIKE PROTEINS LEADER PEPTIDE-PROCESSING ENZYME"/>
    <property type="match status" value="1"/>
</dbReference>
<feature type="domain" description="Prepilin peptidase A24 N-terminal" evidence="21">
    <location>
        <begin position="25"/>
        <end position="130"/>
    </location>
</feature>
<dbReference type="Gene3D" id="1.20.120.1220">
    <property type="match status" value="1"/>
</dbReference>
<keyword evidence="23" id="KW-1185">Reference proteome</keyword>
<comment type="subcellular location">
    <subcellularLocation>
        <location evidence="1">Cell inner membrane</location>
        <topology evidence="1">Multi-pass membrane protein</topology>
    </subcellularLocation>
    <subcellularLocation>
        <location evidence="18">Cell membrane</location>
        <topology evidence="18">Multi-pass membrane protein</topology>
    </subcellularLocation>
</comment>
<evidence type="ECO:0000313" key="23">
    <source>
        <dbReference type="Proteomes" id="UP000198305"/>
    </source>
</evidence>
<evidence type="ECO:0000256" key="9">
    <source>
        <dbReference type="ARBA" id="ARBA00022692"/>
    </source>
</evidence>
<keyword evidence="3" id="KW-1003">Cell membrane</keyword>
<evidence type="ECO:0000256" key="18">
    <source>
        <dbReference type="RuleBase" id="RU003794"/>
    </source>
</evidence>
<evidence type="ECO:0000259" key="21">
    <source>
        <dbReference type="Pfam" id="PF06750"/>
    </source>
</evidence>
<dbReference type="InterPro" id="IPR050882">
    <property type="entry name" value="Prepilin_peptidase/N-MTase"/>
</dbReference>
<dbReference type="EC" id="2.1.1.-" evidence="18"/>
<evidence type="ECO:0000256" key="3">
    <source>
        <dbReference type="ARBA" id="ARBA00022475"/>
    </source>
</evidence>
<gene>
    <name evidence="22" type="ORF">SAMN05192560_0343</name>
</gene>
<evidence type="ECO:0000256" key="6">
    <source>
        <dbReference type="ARBA" id="ARBA00022670"/>
    </source>
</evidence>
<evidence type="ECO:0000256" key="5">
    <source>
        <dbReference type="ARBA" id="ARBA00022603"/>
    </source>
</evidence>
<dbReference type="GO" id="GO:0008168">
    <property type="term" value="F:methyltransferase activity"/>
    <property type="evidence" value="ECO:0007669"/>
    <property type="project" value="UniProtKB-KW"/>
</dbReference>
<dbReference type="PANTHER" id="PTHR30487:SF0">
    <property type="entry name" value="PREPILIN LEADER PEPTIDASE_N-METHYLTRANSFERASE-RELATED"/>
    <property type="match status" value="1"/>
</dbReference>
<name>A0A238XZX6_9PROT</name>
<dbReference type="EMBL" id="FZOA01000001">
    <property type="protein sequence ID" value="SNR64606.1"/>
    <property type="molecule type" value="Genomic_DNA"/>
</dbReference>
<keyword evidence="7 18" id="KW-0808">Transferase</keyword>
<feature type="transmembrane region" description="Helical" evidence="19">
    <location>
        <begin position="187"/>
        <end position="205"/>
    </location>
</feature>
<dbReference type="Pfam" id="PF06750">
    <property type="entry name" value="A24_N_bact"/>
    <property type="match status" value="1"/>
</dbReference>
<dbReference type="GO" id="GO:0006465">
    <property type="term" value="P:signal peptide processing"/>
    <property type="evidence" value="ECO:0007669"/>
    <property type="project" value="TreeGrafter"/>
</dbReference>
<dbReference type="InterPro" id="IPR010627">
    <property type="entry name" value="Prepilin_pept_A24_N"/>
</dbReference>
<feature type="domain" description="Prepilin type IV endopeptidase peptidase" evidence="20">
    <location>
        <begin position="140"/>
        <end position="250"/>
    </location>
</feature>
<evidence type="ECO:0000256" key="4">
    <source>
        <dbReference type="ARBA" id="ARBA00022519"/>
    </source>
</evidence>
<dbReference type="RefSeq" id="WP_089374485.1">
    <property type="nucleotide sequence ID" value="NZ_FZOA01000001.1"/>
</dbReference>
<keyword evidence="13 18" id="KW-0511">Multifunctional enzyme</keyword>
<dbReference type="Pfam" id="PF01478">
    <property type="entry name" value="Peptidase_A24"/>
    <property type="match status" value="1"/>
</dbReference>
<evidence type="ECO:0000259" key="20">
    <source>
        <dbReference type="Pfam" id="PF01478"/>
    </source>
</evidence>
<comment type="catalytic activity">
    <reaction evidence="14 18">
        <text>Typically cleaves a -Gly-|-Phe- bond to release an N-terminal, basic peptide of 5-8 residues from type IV prepilin, and then N-methylates the new N-terminal amino group, the methyl donor being S-adenosyl-L-methionine.</text>
        <dbReference type="EC" id="3.4.23.43"/>
    </reaction>
</comment>
<feature type="transmembrane region" description="Helical" evidence="19">
    <location>
        <begin position="18"/>
        <end position="38"/>
    </location>
</feature>
<evidence type="ECO:0000313" key="22">
    <source>
        <dbReference type="EMBL" id="SNR64606.1"/>
    </source>
</evidence>
<keyword evidence="5 18" id="KW-0489">Methyltransferase</keyword>
<dbReference type="GO" id="GO:0032259">
    <property type="term" value="P:methylation"/>
    <property type="evidence" value="ECO:0007669"/>
    <property type="project" value="UniProtKB-KW"/>
</dbReference>
<dbReference type="InterPro" id="IPR000045">
    <property type="entry name" value="Prepilin_IV_endopep_pep"/>
</dbReference>
<feature type="transmembrane region" description="Helical" evidence="19">
    <location>
        <begin position="164"/>
        <end position="181"/>
    </location>
</feature>
<feature type="transmembrane region" description="Helical" evidence="19">
    <location>
        <begin position="134"/>
        <end position="152"/>
    </location>
</feature>
<dbReference type="InterPro" id="IPR014032">
    <property type="entry name" value="Peptidase_A24A_bac"/>
</dbReference>
<evidence type="ECO:0000256" key="15">
    <source>
        <dbReference type="ARBA" id="ARBA00067082"/>
    </source>
</evidence>
<evidence type="ECO:0000256" key="16">
    <source>
        <dbReference type="ARBA" id="ARBA00071870"/>
    </source>
</evidence>
<evidence type="ECO:0000256" key="11">
    <source>
        <dbReference type="ARBA" id="ARBA00022989"/>
    </source>
</evidence>
<reference evidence="23" key="1">
    <citation type="submission" date="2017-06" db="EMBL/GenBank/DDBJ databases">
        <authorList>
            <person name="Varghese N."/>
            <person name="Submissions S."/>
        </authorList>
    </citation>
    <scope>NUCLEOTIDE SEQUENCE [LARGE SCALE GENOMIC DNA]</scope>
    <source>
        <strain evidence="23">Ca-68</strain>
    </source>
</reference>
<evidence type="ECO:0000256" key="12">
    <source>
        <dbReference type="ARBA" id="ARBA00023136"/>
    </source>
</evidence>
<dbReference type="OrthoDB" id="9789291at2"/>
<comment type="similarity">
    <text evidence="2 17">Belongs to the peptidase A24 family.</text>
</comment>
<accession>A0A238XZX6</accession>
<dbReference type="EC" id="3.4.23.43" evidence="15 18"/>
<evidence type="ECO:0000256" key="7">
    <source>
        <dbReference type="ARBA" id="ARBA00022679"/>
    </source>
</evidence>